<dbReference type="Proteomes" id="UP000593966">
    <property type="component" value="Chromosome"/>
</dbReference>
<sequence>MKTKIECPMQPDWWTKTLVGAILGLSLSLALASLVLLIGLHFLVQATIAQIAMWCVAWFWLPLFFLSYLCRTGKQALLFFSIANVIAFSLVFGLRA</sequence>
<organism evidence="2 3">
    <name type="scientific">Acinetobacter piscicola</name>
    <dbReference type="NCBI Taxonomy" id="2006115"/>
    <lineage>
        <taxon>Bacteria</taxon>
        <taxon>Pseudomonadati</taxon>
        <taxon>Pseudomonadota</taxon>
        <taxon>Gammaproteobacteria</taxon>
        <taxon>Moraxellales</taxon>
        <taxon>Moraxellaceae</taxon>
        <taxon>Acinetobacter</taxon>
    </lineage>
</organism>
<evidence type="ECO:0000256" key="1">
    <source>
        <dbReference type="SAM" id="Phobius"/>
    </source>
</evidence>
<keyword evidence="1" id="KW-0472">Membrane</keyword>
<dbReference type="AlphaFoldDB" id="A0A7S6VV25"/>
<feature type="transmembrane region" description="Helical" evidence="1">
    <location>
        <begin position="18"/>
        <end position="44"/>
    </location>
</feature>
<feature type="transmembrane region" description="Helical" evidence="1">
    <location>
        <begin position="75"/>
        <end position="94"/>
    </location>
</feature>
<keyword evidence="1" id="KW-1133">Transmembrane helix</keyword>
<dbReference type="RefSeq" id="WP_180046267.1">
    <property type="nucleotide sequence ID" value="NZ_CP048659.1"/>
</dbReference>
<proteinExistence type="predicted"/>
<gene>
    <name evidence="2" type="ORF">G0028_05150</name>
</gene>
<name>A0A7S6VV25_9GAMM</name>
<protein>
    <submittedName>
        <fullName evidence="2">Uncharacterized protein</fullName>
    </submittedName>
</protein>
<feature type="transmembrane region" description="Helical" evidence="1">
    <location>
        <begin position="51"/>
        <end position="69"/>
    </location>
</feature>
<accession>A0A7S6VV25</accession>
<evidence type="ECO:0000313" key="3">
    <source>
        <dbReference type="Proteomes" id="UP000593966"/>
    </source>
</evidence>
<dbReference type="EMBL" id="CP048659">
    <property type="protein sequence ID" value="QOW45326.1"/>
    <property type="molecule type" value="Genomic_DNA"/>
</dbReference>
<keyword evidence="3" id="KW-1185">Reference proteome</keyword>
<reference evidence="2 3" key="1">
    <citation type="submission" date="2020-02" db="EMBL/GenBank/DDBJ databases">
        <title>Tigecycline-resistant Acinetobacter species from pigs and migratory birds.</title>
        <authorList>
            <person name="Chen C."/>
            <person name="Sun J."/>
            <person name="Liao X.-P."/>
            <person name="Liu Y.-H."/>
        </authorList>
    </citation>
    <scope>NUCLEOTIDE SEQUENCE [LARGE SCALE GENOMIC DNA]</scope>
    <source>
        <strain evidence="2 3">YH12207_T</strain>
    </source>
</reference>
<keyword evidence="1" id="KW-0812">Transmembrane</keyword>
<evidence type="ECO:0000313" key="2">
    <source>
        <dbReference type="EMBL" id="QOW45326.1"/>
    </source>
</evidence>